<dbReference type="SUPFAM" id="SSF48403">
    <property type="entry name" value="Ankyrin repeat"/>
    <property type="match status" value="1"/>
</dbReference>
<dbReference type="Proteomes" id="UP001447188">
    <property type="component" value="Unassembled WGS sequence"/>
</dbReference>
<feature type="coiled-coil region" evidence="4">
    <location>
        <begin position="478"/>
        <end position="533"/>
    </location>
</feature>
<dbReference type="SMART" id="SM00248">
    <property type="entry name" value="ANK"/>
    <property type="match status" value="4"/>
</dbReference>
<dbReference type="PANTHER" id="PTHR24171">
    <property type="entry name" value="ANKYRIN REPEAT DOMAIN-CONTAINING PROTEIN 39-RELATED"/>
    <property type="match status" value="1"/>
</dbReference>
<organism evidence="6 7">
    <name type="scientific">Discina gigas</name>
    <dbReference type="NCBI Taxonomy" id="1032678"/>
    <lineage>
        <taxon>Eukaryota</taxon>
        <taxon>Fungi</taxon>
        <taxon>Dikarya</taxon>
        <taxon>Ascomycota</taxon>
        <taxon>Pezizomycotina</taxon>
        <taxon>Pezizomycetes</taxon>
        <taxon>Pezizales</taxon>
        <taxon>Discinaceae</taxon>
        <taxon>Discina</taxon>
    </lineage>
</organism>
<evidence type="ECO:0000256" key="2">
    <source>
        <dbReference type="ARBA" id="ARBA00023043"/>
    </source>
</evidence>
<feature type="compositionally biased region" description="Basic and acidic residues" evidence="5">
    <location>
        <begin position="341"/>
        <end position="375"/>
    </location>
</feature>
<accession>A0ABR3GEF5</accession>
<dbReference type="Pfam" id="PF12796">
    <property type="entry name" value="Ank_2"/>
    <property type="match status" value="1"/>
</dbReference>
<dbReference type="PROSITE" id="PS50297">
    <property type="entry name" value="ANK_REP_REGION"/>
    <property type="match status" value="1"/>
</dbReference>
<dbReference type="Gene3D" id="1.25.40.20">
    <property type="entry name" value="Ankyrin repeat-containing domain"/>
    <property type="match status" value="2"/>
</dbReference>
<evidence type="ECO:0000256" key="4">
    <source>
        <dbReference type="SAM" id="Coils"/>
    </source>
</evidence>
<dbReference type="PANTHER" id="PTHR24171:SF8">
    <property type="entry name" value="BRCA1-ASSOCIATED RING DOMAIN PROTEIN 1"/>
    <property type="match status" value="1"/>
</dbReference>
<name>A0ABR3GEF5_9PEZI</name>
<evidence type="ECO:0000256" key="1">
    <source>
        <dbReference type="ARBA" id="ARBA00022737"/>
    </source>
</evidence>
<keyword evidence="4" id="KW-0175">Coiled coil</keyword>
<proteinExistence type="predicted"/>
<dbReference type="EMBL" id="JBBBZM010000098">
    <property type="protein sequence ID" value="KAL0634295.1"/>
    <property type="molecule type" value="Genomic_DNA"/>
</dbReference>
<dbReference type="InterPro" id="IPR002110">
    <property type="entry name" value="Ankyrin_rpt"/>
</dbReference>
<keyword evidence="7" id="KW-1185">Reference proteome</keyword>
<dbReference type="InterPro" id="IPR036770">
    <property type="entry name" value="Ankyrin_rpt-contain_sf"/>
</dbReference>
<evidence type="ECO:0000256" key="5">
    <source>
        <dbReference type="SAM" id="MobiDB-lite"/>
    </source>
</evidence>
<evidence type="ECO:0000313" key="7">
    <source>
        <dbReference type="Proteomes" id="UP001447188"/>
    </source>
</evidence>
<protein>
    <submittedName>
        <fullName evidence="6">Uncharacterized protein</fullName>
    </submittedName>
</protein>
<gene>
    <name evidence="6" type="ORF">Q9L58_006761</name>
</gene>
<sequence length="536" mass="59461">MNNIPRGTPRAKLMNSLLAPHHRQGTDTGPGSSAKLQPDVIFGCIMAESRLDDELSVASIDFSITPKWLQDLNRDPHGFPKETTFGTLWRGVDTRAIDEDGRTEFIRAVIKGSTNLHYAEMLAEFEDTDVNVQDKQRRTALHWASAENVSVMVELCLSVPECEIGLKDNDSLTAFDISLRVSSGSEAVPALFYKSMFEMQETHPQAALLRVLTVTSEPDQDKRVFPGTAIFAPLQDGNIALVNALIDRGIDHTARDQDGDTALHVAAKFGNVEIVTRLLEKGSDVNAIGNGGATPLHYAVEKNVVQTLLVWEAKPDVRNIAGMTPLDLAKDPMIRQELRAAEEKEEAKEKEAKEKEEEREKEAVPARALDSHTPDGADGPKPPTPDIGMTSTESQKFLAEKEPISRADVYEACNDRTSEPKSPTRPPSFRHHFIQTSDYMYRREGLATQNIDLAFQKADIEKAFASSNRRRRAAIKELESQKVILVEKDSEIKELKNKLESISKEQSELIGELANAREEVQKLRQQVSAGEDNSTG</sequence>
<keyword evidence="1" id="KW-0677">Repeat</keyword>
<dbReference type="PROSITE" id="PS50088">
    <property type="entry name" value="ANK_REPEAT"/>
    <property type="match status" value="1"/>
</dbReference>
<keyword evidence="2 3" id="KW-0040">ANK repeat</keyword>
<evidence type="ECO:0000313" key="6">
    <source>
        <dbReference type="EMBL" id="KAL0634295.1"/>
    </source>
</evidence>
<reference evidence="6 7" key="1">
    <citation type="submission" date="2024-02" db="EMBL/GenBank/DDBJ databases">
        <title>Discinaceae phylogenomics.</title>
        <authorList>
            <person name="Dirks A.C."/>
            <person name="James T.Y."/>
        </authorList>
    </citation>
    <scope>NUCLEOTIDE SEQUENCE [LARGE SCALE GENOMIC DNA]</scope>
    <source>
        <strain evidence="6 7">ACD0624</strain>
    </source>
</reference>
<feature type="repeat" description="ANK" evidence="3">
    <location>
        <begin position="258"/>
        <end position="290"/>
    </location>
</feature>
<comment type="caution">
    <text evidence="6">The sequence shown here is derived from an EMBL/GenBank/DDBJ whole genome shotgun (WGS) entry which is preliminary data.</text>
</comment>
<feature type="region of interest" description="Disordered" evidence="5">
    <location>
        <begin position="341"/>
        <end position="401"/>
    </location>
</feature>
<evidence type="ECO:0000256" key="3">
    <source>
        <dbReference type="PROSITE-ProRule" id="PRU00023"/>
    </source>
</evidence>